<keyword evidence="2" id="KW-1185">Reference proteome</keyword>
<dbReference type="Gene3D" id="3.40.50.300">
    <property type="entry name" value="P-loop containing nucleotide triphosphate hydrolases"/>
    <property type="match status" value="1"/>
</dbReference>
<dbReference type="OrthoDB" id="8177873at2759"/>
<evidence type="ECO:0000313" key="2">
    <source>
        <dbReference type="Proteomes" id="UP000677054"/>
    </source>
</evidence>
<evidence type="ECO:0000313" key="1">
    <source>
        <dbReference type="EMBL" id="CAD7249548.1"/>
    </source>
</evidence>
<dbReference type="Proteomes" id="UP000677054">
    <property type="component" value="Unassembled WGS sequence"/>
</dbReference>
<dbReference type="InterPro" id="IPR027417">
    <property type="entry name" value="P-loop_NTPase"/>
</dbReference>
<dbReference type="EMBL" id="CAJPEV010002351">
    <property type="protein sequence ID" value="CAG0896619.1"/>
    <property type="molecule type" value="Genomic_DNA"/>
</dbReference>
<sequence>MRVNMGCGETKPFIQASEEYRGQFYPEAEQSHYSFPPGPLLPDDELNKLLSKAKKEEEKADGEDVPLPEHYTAKENVLKPILTKDDLHNVDSFKKFLKRNCVDKLPTQAYSKEEIDTRPKEDGEAMKKFLEIFSLYICAASSVDLPRTQLEHSELAEKQMQKTLIFLTPEQKKHIDDDESWLLLIGGGSGTGKTIVVKERAKRLAKDADVEVLVVNLPGGGLTDYFKHEFQELNGIRVLDGRDKGIPEDREGIFAFLQKEGKNKHILLDEVPLTLGIQDKLDEESLSVHWKEISKLEGSVKSLTFAFRPNDATYTKDINLEDINISGVRMKVLNIVKRNTRCVSELFLALGNYSRRIFVCEEPTIRDMDLHHSKNQSLPTLFPISSCRTIHASCKNKSTCAAIRSAKAVITVLKCNEIAPEKQLYAIVDSMDRRNRLVYILASVFRIEAKFLDSRGRLLTKQGNPSKIIVVTDDQILGYHGKDIMIIIDFSECKWKNYLRLISSGHDNVIIVIEEEELQMGKYFQMSVALSDPMDNMSNSLKNKIVPDSTKEKFQEGLTELLKMDLKLEKELSPKDIIDHDLVDGARRKKYSSIHICVDDYSIQGVNTEEEKKKWERVLDNLDSKLKLTIVLKSHSKRGREISIEELSSFFKNRKVKVTRLSKFPLHSSFTSSSLLNHIYKNEVHTPLRLDAKNLPTASRPVLTGIGDLRTANGEVHVLVPDEKLMTFLDWFSSCSFSDQKIRDKQLKFVHPKDFRGCESSVSITVNVDDRWLLESMSRSRTDLFIIDFLPDHQPTSTTQEEKENWEKVLGNLDPKLTWTIVFSSHSKRGREISMKELGSFFQSQGVKKIRDKQLKFVHPKDFRGCESSVSITVNVDDRWLLESMSRSRTDLFIIDFLPDHQPVWQTMKEEGLLEILEVDKANEEDIDEHILLEMDCFGNFL</sequence>
<dbReference type="AlphaFoldDB" id="A0A7R9FNP8"/>
<protein>
    <submittedName>
        <fullName evidence="1">Uncharacterized protein</fullName>
    </submittedName>
</protein>
<reference evidence="1" key="1">
    <citation type="submission" date="2020-11" db="EMBL/GenBank/DDBJ databases">
        <authorList>
            <person name="Tran Van P."/>
        </authorList>
    </citation>
    <scope>NUCLEOTIDE SEQUENCE</scope>
</reference>
<proteinExistence type="predicted"/>
<gene>
    <name evidence="1" type="ORF">DSTB1V02_LOCUS9338</name>
</gene>
<dbReference type="SUPFAM" id="SSF52540">
    <property type="entry name" value="P-loop containing nucleoside triphosphate hydrolases"/>
    <property type="match status" value="1"/>
</dbReference>
<name>A0A7R9FNP8_9CRUS</name>
<accession>A0A7R9FNP8</accession>
<organism evidence="1">
    <name type="scientific">Darwinula stevensoni</name>
    <dbReference type="NCBI Taxonomy" id="69355"/>
    <lineage>
        <taxon>Eukaryota</taxon>
        <taxon>Metazoa</taxon>
        <taxon>Ecdysozoa</taxon>
        <taxon>Arthropoda</taxon>
        <taxon>Crustacea</taxon>
        <taxon>Oligostraca</taxon>
        <taxon>Ostracoda</taxon>
        <taxon>Podocopa</taxon>
        <taxon>Podocopida</taxon>
        <taxon>Darwinulocopina</taxon>
        <taxon>Darwinuloidea</taxon>
        <taxon>Darwinulidae</taxon>
        <taxon>Darwinula</taxon>
    </lineage>
</organism>
<dbReference type="EMBL" id="LR901868">
    <property type="protein sequence ID" value="CAD7249548.1"/>
    <property type="molecule type" value="Genomic_DNA"/>
</dbReference>